<dbReference type="InterPro" id="IPR000160">
    <property type="entry name" value="GGDEF_dom"/>
</dbReference>
<dbReference type="SUPFAM" id="SSF141868">
    <property type="entry name" value="EAL domain-like"/>
    <property type="match status" value="1"/>
</dbReference>
<dbReference type="Gene3D" id="3.30.70.270">
    <property type="match status" value="1"/>
</dbReference>
<protein>
    <submittedName>
        <fullName evidence="5">Diguanylate cyclase (GGDEF) domain-containing protein</fullName>
    </submittedName>
</protein>
<evidence type="ECO:0000259" key="4">
    <source>
        <dbReference type="PROSITE" id="PS50887"/>
    </source>
</evidence>
<keyword evidence="1" id="KW-0175">Coiled coil</keyword>
<dbReference type="Proteomes" id="UP000184139">
    <property type="component" value="Unassembled WGS sequence"/>
</dbReference>
<feature type="transmembrane region" description="Helical" evidence="2">
    <location>
        <begin position="46"/>
        <end position="67"/>
    </location>
</feature>
<dbReference type="STRING" id="1121409.SAMN02745124_04390"/>
<dbReference type="InterPro" id="IPR043128">
    <property type="entry name" value="Rev_trsase/Diguanyl_cyclase"/>
</dbReference>
<feature type="domain" description="EAL" evidence="3">
    <location>
        <begin position="321"/>
        <end position="575"/>
    </location>
</feature>
<name>A0A1M5YSQ2_9BACT</name>
<dbReference type="PANTHER" id="PTHR44757">
    <property type="entry name" value="DIGUANYLATE CYCLASE DGCP"/>
    <property type="match status" value="1"/>
</dbReference>
<dbReference type="Gene3D" id="3.20.20.450">
    <property type="entry name" value="EAL domain"/>
    <property type="match status" value="1"/>
</dbReference>
<evidence type="ECO:0000259" key="3">
    <source>
        <dbReference type="PROSITE" id="PS50883"/>
    </source>
</evidence>
<dbReference type="Pfam" id="PF00990">
    <property type="entry name" value="GGDEF"/>
    <property type="match status" value="1"/>
</dbReference>
<dbReference type="EMBL" id="FQXS01000054">
    <property type="protein sequence ID" value="SHI14854.1"/>
    <property type="molecule type" value="Genomic_DNA"/>
</dbReference>
<dbReference type="SMART" id="SM00052">
    <property type="entry name" value="EAL"/>
    <property type="match status" value="1"/>
</dbReference>
<keyword evidence="6" id="KW-1185">Reference proteome</keyword>
<dbReference type="OrthoDB" id="9759431at2"/>
<dbReference type="RefSeq" id="WP_073379453.1">
    <property type="nucleotide sequence ID" value="NZ_FQXS01000054.1"/>
</dbReference>
<feature type="coiled-coil region" evidence="1">
    <location>
        <begin position="121"/>
        <end position="148"/>
    </location>
</feature>
<accession>A0A1M5YSQ2</accession>
<dbReference type="Pfam" id="PF00563">
    <property type="entry name" value="EAL"/>
    <property type="match status" value="1"/>
</dbReference>
<dbReference type="InterPro" id="IPR001633">
    <property type="entry name" value="EAL_dom"/>
</dbReference>
<dbReference type="SMART" id="SM00267">
    <property type="entry name" value="GGDEF"/>
    <property type="match status" value="1"/>
</dbReference>
<dbReference type="SUPFAM" id="SSF55073">
    <property type="entry name" value="Nucleotide cyclase"/>
    <property type="match status" value="1"/>
</dbReference>
<evidence type="ECO:0000256" key="2">
    <source>
        <dbReference type="SAM" id="Phobius"/>
    </source>
</evidence>
<dbReference type="PANTHER" id="PTHR44757:SF2">
    <property type="entry name" value="BIOFILM ARCHITECTURE MAINTENANCE PROTEIN MBAA"/>
    <property type="match status" value="1"/>
</dbReference>
<keyword evidence="2" id="KW-0812">Transmembrane</keyword>
<dbReference type="InterPro" id="IPR052155">
    <property type="entry name" value="Biofilm_reg_signaling"/>
</dbReference>
<evidence type="ECO:0000313" key="6">
    <source>
        <dbReference type="Proteomes" id="UP000184139"/>
    </source>
</evidence>
<proteinExistence type="predicted"/>
<dbReference type="AlphaFoldDB" id="A0A1M5YSQ2"/>
<dbReference type="FunFam" id="3.20.20.450:FF:000001">
    <property type="entry name" value="Cyclic di-GMP phosphodiesterase yahA"/>
    <property type="match status" value="1"/>
</dbReference>
<keyword evidence="2" id="KW-0472">Membrane</keyword>
<keyword evidence="2" id="KW-1133">Transmembrane helix</keyword>
<evidence type="ECO:0000256" key="1">
    <source>
        <dbReference type="SAM" id="Coils"/>
    </source>
</evidence>
<organism evidence="5 6">
    <name type="scientific">Desulfofustis glycolicus DSM 9705</name>
    <dbReference type="NCBI Taxonomy" id="1121409"/>
    <lineage>
        <taxon>Bacteria</taxon>
        <taxon>Pseudomonadati</taxon>
        <taxon>Thermodesulfobacteriota</taxon>
        <taxon>Desulfobulbia</taxon>
        <taxon>Desulfobulbales</taxon>
        <taxon>Desulfocapsaceae</taxon>
        <taxon>Desulfofustis</taxon>
    </lineage>
</organism>
<dbReference type="NCBIfam" id="TIGR00254">
    <property type="entry name" value="GGDEF"/>
    <property type="match status" value="1"/>
</dbReference>
<dbReference type="InterPro" id="IPR029787">
    <property type="entry name" value="Nucleotide_cyclase"/>
</dbReference>
<evidence type="ECO:0000313" key="5">
    <source>
        <dbReference type="EMBL" id="SHI14854.1"/>
    </source>
</evidence>
<dbReference type="InterPro" id="IPR035919">
    <property type="entry name" value="EAL_sf"/>
</dbReference>
<sequence>MHRFTRIVLHPLLNLGVRIKLLLILTALVLCPTLALLILLETVPLATAKSITALFLIASFILIYPLCEMLSWLIAGKDIKELAEACYNIKHGEYQLRIELPDEADDESEFVKLKRSLNWVAHVIQRKNERLNQKLKEIQEHKRLYRHQAYHDTLTGLPNRLAFYERLERAMTYADSNGFMIAIVFLDLNNFKQINDTLGHSVGDTLLQVIAARLKSCCRAEDGIARFGGDEFVIMQTRIIREEETVSMVYRVFERLGETVVIAGHELYPSASIGITFFPRDGGTVESLIKNADVAMYQAKGGRNGHFAFFDPTMDTRLHKDMVMENHLRRAAHLHEFQAYYQPLVEIDSGRLSGMEALARWHRDDGTTVPPDEFIPLAEKTGLILTIGEQVIRDACRQMCRWHADGFDHLGLSVNISSIQFQDPGLLDRIRALLDETTFPAHLLTVEITESAAMDNVGHTLSTLQSLRAMGIKIAIDDFGTGYSSLGYLKRFPVDLLKIDKSFVVDLPGDADASAIAQTIISMSRTLNIQVAAEGVETEEQYRFMKEHQCHKAQGFLFGRPMVAAAAGEFISRFRQMRT</sequence>
<reference evidence="5 6" key="1">
    <citation type="submission" date="2016-11" db="EMBL/GenBank/DDBJ databases">
        <authorList>
            <person name="Jaros S."/>
            <person name="Januszkiewicz K."/>
            <person name="Wedrychowicz H."/>
        </authorList>
    </citation>
    <scope>NUCLEOTIDE SEQUENCE [LARGE SCALE GENOMIC DNA]</scope>
    <source>
        <strain evidence="5 6">DSM 9705</strain>
    </source>
</reference>
<feature type="transmembrane region" description="Helical" evidence="2">
    <location>
        <begin position="21"/>
        <end position="40"/>
    </location>
</feature>
<gene>
    <name evidence="5" type="ORF">SAMN02745124_04390</name>
</gene>
<dbReference type="CDD" id="cd01949">
    <property type="entry name" value="GGDEF"/>
    <property type="match status" value="1"/>
</dbReference>
<dbReference type="CDD" id="cd01948">
    <property type="entry name" value="EAL"/>
    <property type="match status" value="1"/>
</dbReference>
<dbReference type="PROSITE" id="PS50883">
    <property type="entry name" value="EAL"/>
    <property type="match status" value="1"/>
</dbReference>
<dbReference type="PROSITE" id="PS50887">
    <property type="entry name" value="GGDEF"/>
    <property type="match status" value="1"/>
</dbReference>
<feature type="domain" description="GGDEF" evidence="4">
    <location>
        <begin position="179"/>
        <end position="312"/>
    </location>
</feature>